<keyword evidence="1" id="KW-0812">Transmembrane</keyword>
<dbReference type="RefSeq" id="WP_162532451.1">
    <property type="nucleotide sequence ID" value="NZ_BAOS01000045.1"/>
</dbReference>
<reference evidence="4" key="1">
    <citation type="journal article" date="2017" name="Environ. Microbiol. Rep.">
        <title>Genetic Diversity of Marine Anaerobic Ammonium-Oxidizing Bacteria as Revealed by Genomic and Proteomic Analyses of 'Candidatus Scalindua japonica'.</title>
        <authorList>
            <person name="Oshiki M."/>
            <person name="Mizuto K."/>
            <person name="Kimura Z."/>
            <person name="Kindaichi T."/>
            <person name="Satoh H."/>
            <person name="Okabe S."/>
        </authorList>
    </citation>
    <scope>NUCLEOTIDE SEQUENCE [LARGE SCALE GENOMIC DNA]</scope>
    <source>
        <strain evidence="4">husup-a2</strain>
    </source>
</reference>
<dbReference type="NCBIfam" id="TIGR02914">
    <property type="entry name" value="EpsI_fam"/>
    <property type="match status" value="1"/>
</dbReference>
<dbReference type="InterPro" id="IPR014263">
    <property type="entry name" value="Methanolan_biosynth_EpsI"/>
</dbReference>
<keyword evidence="1" id="KW-0472">Membrane</keyword>
<keyword evidence="1" id="KW-1133">Transmembrane helix</keyword>
<keyword evidence="4" id="KW-1185">Reference proteome</keyword>
<feature type="domain" description="Methanolan biosynthesis EpsI" evidence="2">
    <location>
        <begin position="11"/>
        <end position="202"/>
    </location>
</feature>
<dbReference type="AlphaFoldDB" id="A0A286U497"/>
<accession>A0A286U497</accession>
<dbReference type="Proteomes" id="UP000218542">
    <property type="component" value="Unassembled WGS sequence"/>
</dbReference>
<evidence type="ECO:0000313" key="3">
    <source>
        <dbReference type="EMBL" id="GAX62952.1"/>
    </source>
</evidence>
<gene>
    <name evidence="3" type="ORF">SCALIN_C45_0110</name>
</gene>
<dbReference type="EMBL" id="BAOS01000045">
    <property type="protein sequence ID" value="GAX62952.1"/>
    <property type="molecule type" value="Genomic_DNA"/>
</dbReference>
<organism evidence="3 4">
    <name type="scientific">Candidatus Scalindua japonica</name>
    <dbReference type="NCBI Taxonomy" id="1284222"/>
    <lineage>
        <taxon>Bacteria</taxon>
        <taxon>Pseudomonadati</taxon>
        <taxon>Planctomycetota</taxon>
        <taxon>Candidatus Brocadiia</taxon>
        <taxon>Candidatus Brocadiales</taxon>
        <taxon>Candidatus Scalinduaceae</taxon>
        <taxon>Candidatus Scalindua</taxon>
    </lineage>
</organism>
<feature type="transmembrane region" description="Helical" evidence="1">
    <location>
        <begin position="6"/>
        <end position="25"/>
    </location>
</feature>
<evidence type="ECO:0000259" key="2">
    <source>
        <dbReference type="Pfam" id="PF11984"/>
    </source>
</evidence>
<dbReference type="Pfam" id="PF11984">
    <property type="entry name" value="DUF3485"/>
    <property type="match status" value="1"/>
</dbReference>
<sequence>MKQSRFYIPLIILLLTFGSVIYLSGRSMPDVVDKRLANLPHTIETWKGDDFSLDQLVIDELDTDVSISRNYVDINDKHIVTLYIGYYGTKKGGRTAHNPNACYPSSGWRIMSDTGTTIADGHGAVNRMVVKRRGVSRIVYHWYQDGDKIIQSGIEQNINRFINKVRFNRNDGAFVRISIDGRTDGAEDVLIQFGRLIIPLIAENWPVEG</sequence>
<protein>
    <recommendedName>
        <fullName evidence="2">Methanolan biosynthesis EpsI domain-containing protein</fullName>
    </recommendedName>
</protein>
<comment type="caution">
    <text evidence="3">The sequence shown here is derived from an EMBL/GenBank/DDBJ whole genome shotgun (WGS) entry which is preliminary data.</text>
</comment>
<name>A0A286U497_9BACT</name>
<evidence type="ECO:0000313" key="4">
    <source>
        <dbReference type="Proteomes" id="UP000218542"/>
    </source>
</evidence>
<proteinExistence type="predicted"/>
<evidence type="ECO:0000256" key="1">
    <source>
        <dbReference type="SAM" id="Phobius"/>
    </source>
</evidence>